<evidence type="ECO:0000256" key="1">
    <source>
        <dbReference type="ARBA" id="ARBA00006738"/>
    </source>
</evidence>
<dbReference type="Proteomes" id="UP000177171">
    <property type="component" value="Unassembled WGS sequence"/>
</dbReference>
<dbReference type="SUPFAM" id="SSF52980">
    <property type="entry name" value="Restriction endonuclease-like"/>
    <property type="match status" value="1"/>
</dbReference>
<dbReference type="Pfam" id="PF02021">
    <property type="entry name" value="UPF0102"/>
    <property type="match status" value="1"/>
</dbReference>
<accession>A0A1G2LT23</accession>
<dbReference type="HAMAP" id="MF_00048">
    <property type="entry name" value="UPF0102"/>
    <property type="match status" value="1"/>
</dbReference>
<dbReference type="EMBL" id="MHQY01000003">
    <property type="protein sequence ID" value="OHA14757.1"/>
    <property type="molecule type" value="Genomic_DNA"/>
</dbReference>
<dbReference type="PANTHER" id="PTHR34039">
    <property type="entry name" value="UPF0102 PROTEIN YRAN"/>
    <property type="match status" value="1"/>
</dbReference>
<reference evidence="3 4" key="1">
    <citation type="journal article" date="2016" name="Nat. Commun.">
        <title>Thousands of microbial genomes shed light on interconnected biogeochemical processes in an aquifer system.</title>
        <authorList>
            <person name="Anantharaman K."/>
            <person name="Brown C.T."/>
            <person name="Hug L.A."/>
            <person name="Sharon I."/>
            <person name="Castelle C.J."/>
            <person name="Probst A.J."/>
            <person name="Thomas B.C."/>
            <person name="Singh A."/>
            <person name="Wilkins M.J."/>
            <person name="Karaoz U."/>
            <person name="Brodie E.L."/>
            <person name="Williams K.H."/>
            <person name="Hubbard S.S."/>
            <person name="Banfield J.F."/>
        </authorList>
    </citation>
    <scope>NUCLEOTIDE SEQUENCE [LARGE SCALE GENOMIC DNA]</scope>
</reference>
<dbReference type="AlphaFoldDB" id="A0A1G2LT23"/>
<dbReference type="Gene3D" id="3.40.1350.10">
    <property type="match status" value="1"/>
</dbReference>
<organism evidence="3 4">
    <name type="scientific">Candidatus Sungbacteria bacterium RIFCSPLOWO2_12_FULL_41_11</name>
    <dbReference type="NCBI Taxonomy" id="1802286"/>
    <lineage>
        <taxon>Bacteria</taxon>
        <taxon>Candidatus Sungiibacteriota</taxon>
    </lineage>
</organism>
<comment type="caution">
    <text evidence="3">The sequence shown here is derived from an EMBL/GenBank/DDBJ whole genome shotgun (WGS) entry which is preliminary data.</text>
</comment>
<gene>
    <name evidence="3" type="ORF">A3G49_03435</name>
</gene>
<dbReference type="InterPro" id="IPR003509">
    <property type="entry name" value="UPF0102_YraN-like"/>
</dbReference>
<name>A0A1G2LT23_9BACT</name>
<dbReference type="GO" id="GO:0003676">
    <property type="term" value="F:nucleic acid binding"/>
    <property type="evidence" value="ECO:0007669"/>
    <property type="project" value="InterPro"/>
</dbReference>
<dbReference type="InterPro" id="IPR011856">
    <property type="entry name" value="tRNA_endonuc-like_dom_sf"/>
</dbReference>
<evidence type="ECO:0000313" key="3">
    <source>
        <dbReference type="EMBL" id="OHA14757.1"/>
    </source>
</evidence>
<evidence type="ECO:0000256" key="2">
    <source>
        <dbReference type="HAMAP-Rule" id="MF_00048"/>
    </source>
</evidence>
<comment type="similarity">
    <text evidence="1 2">Belongs to the UPF0102 family.</text>
</comment>
<proteinExistence type="inferred from homology"/>
<evidence type="ECO:0000313" key="4">
    <source>
        <dbReference type="Proteomes" id="UP000177171"/>
    </source>
</evidence>
<sequence length="130" mass="15514">MPKTQKREFGDVGEKIAEGFLVKKGYKILDKNYRIRNLGEIDIVCEKNGKLTFFEVKTRDVLHETSFPIGFSINNKKRKNLKRICQLYLIDKNCQQNQEWQVDAIFININRETGKQNIEHLENILWEEYY</sequence>
<protein>
    <recommendedName>
        <fullName evidence="2">UPF0102 protein A3G49_03435</fullName>
    </recommendedName>
</protein>
<dbReference type="PANTHER" id="PTHR34039:SF1">
    <property type="entry name" value="UPF0102 PROTEIN YRAN"/>
    <property type="match status" value="1"/>
</dbReference>
<dbReference type="InterPro" id="IPR011335">
    <property type="entry name" value="Restrct_endonuc-II-like"/>
</dbReference>